<dbReference type="PANTHER" id="PTHR44757">
    <property type="entry name" value="DIGUANYLATE CYCLASE DGCP"/>
    <property type="match status" value="1"/>
</dbReference>
<evidence type="ECO:0000259" key="3">
    <source>
        <dbReference type="PROSITE" id="PS50883"/>
    </source>
</evidence>
<dbReference type="HOGENOM" id="CLU_251944_0_0_0"/>
<dbReference type="InterPro" id="IPR035919">
    <property type="entry name" value="EAL_sf"/>
</dbReference>
<dbReference type="InterPro" id="IPR003018">
    <property type="entry name" value="GAF"/>
</dbReference>
<dbReference type="InterPro" id="IPR013656">
    <property type="entry name" value="PAS_4"/>
</dbReference>
<dbReference type="CDD" id="cd01949">
    <property type="entry name" value="GGDEF"/>
    <property type="match status" value="1"/>
</dbReference>
<dbReference type="Pfam" id="PF13185">
    <property type="entry name" value="GAF_2"/>
    <property type="match status" value="1"/>
</dbReference>
<dbReference type="Gene3D" id="3.30.450.20">
    <property type="entry name" value="PAS domain"/>
    <property type="match status" value="1"/>
</dbReference>
<feature type="domain" description="GGDEF" evidence="4">
    <location>
        <begin position="911"/>
        <end position="1047"/>
    </location>
</feature>
<dbReference type="Gene3D" id="1.20.120.30">
    <property type="entry name" value="Aspartate receptor, ligand-binding domain"/>
    <property type="match status" value="1"/>
</dbReference>
<proteinExistence type="predicted"/>
<evidence type="ECO:0000259" key="1">
    <source>
        <dbReference type="PROSITE" id="PS50112"/>
    </source>
</evidence>
<dbReference type="InterPro" id="IPR029016">
    <property type="entry name" value="GAF-like_dom_sf"/>
</dbReference>
<dbReference type="NCBIfam" id="TIGR00229">
    <property type="entry name" value="sensory_box"/>
    <property type="match status" value="1"/>
</dbReference>
<sequence>MQDIDRDIPQMKEPVEEARIFSSFYRALSEATRILHQPSDHISPQEILSELTKSLSDILFPSFFCIGQIPSGATDVEILSAAGPFLEWMNGVILSSDPQKPGGKGPAGEAIRTSLPQAWLLSDPRTPDEMKKRGQEFHVAGNLAVTSSRRDGETILLLAYFNDESMISPATAELFLRIADEVSGLLDRKKDRLIAIGLEQARETQRIVLKEFLSAKTEEEIYRILSSVVSRGTKALAVEVLLPGEDCFIRYSIEGPLAEAIQTLPPPPFSVPQGSSRIPTPTRIWDLKKPLLFKNLPNDPDLPGYFQIEPFRDIEVVAGFPLNGRSPEDPLLGVFLILGQKRNGLDDPMVFESIADTADIAARSIVRLRTEKKLDSVTRLYKSLTAIHALVLRKPGERELFSETVNTLIDHSGFIASGFYFPDENNQYLDLEVYKIIDPSGLTGRHPTRFSLDPNSPDIRTVTVRAYITGTPVIENDLINAYKKVGLLPRGETYDSLAFRSVGIFPVFRNNRCIGVFAVVSAEKDFFSSDISKLLKEVADIISLTLDAIETEQKQIQAEQRLMRKTALYNALQKLSSLAASNTNEENLLKGSCSIFMGQPNITSVIVWSVDREANGIRPRFFEANNPELIGKICSMLFLSADKAQPQFRYPILEVTLQNGLTGVANNLPKMAEEIGEPHSLDAVLRMDVHSAITVPIRREGKITYILNVNIGIPDYFDEDLVSLAHEAGEILTGALDSIDTEMKRIEAEQRLTTLIENIPEAIIFKDGEGRWKSVNQAGLRMFGLEGNHLWNDRTNKELAILQPDLASVFNDCEISDNAAWKNLGASNTVETLDDKKGNVIILEVTKIPLFSPDGSRKGLVISAQNITQRKKNEIRIEHMATHDPLTDLPNRRVFLDRIEQTLIRYQETKESFAVGILDLDGFNEVNNRLGHPMGDELLIHVGKRIESLLRKDDTLVRLGGDEFGLILTGLKTEKSDQEIFGKIIEALLKPFTLGDQSSEPVRISGSLGLAVTPPEHDGVTALIAHADLALYSVKHQGKNGWAIFEQVMEETLIEEHRIRSEFSRAIENRELCLYYQPQVNMEKGIILGVESLLRWKHPKKGLLLPESFIKVIEKSDLIIPLGRWVLKTAIRQQDEWRQQGINLRISINIGARHFLSGDFIGTLADVIGSADSSIRPEIGIEVTETEALRDLAHAEEQIRLCRKLGVSVGLDDFGTGQASLTSLQQLDVREVKIDVGFVQKMMESPKDLAIVSTLSTAAHMMLINVIAEGVETEEEGKTLIALGCPVAQGFGIAPPMAHEEIPEWISKWRPFDSWTQLSQRKDSSPMEGALVLVIDHSLAAFQKGVLTTLDSMEAPREEWINSHACLPGQWIDNAGKSQFRNLPLFEEFKRIHEELHHQARTAFMARDRNDVQTLGNLKIGLKKNTNTLRELLKNLRSG</sequence>
<dbReference type="EMBL" id="AP012342">
    <property type="protein sequence ID" value="BAM06158.1"/>
    <property type="molecule type" value="Genomic_DNA"/>
</dbReference>
<dbReference type="PROSITE" id="PS50883">
    <property type="entry name" value="EAL"/>
    <property type="match status" value="1"/>
</dbReference>
<dbReference type="Gene3D" id="3.20.20.450">
    <property type="entry name" value="EAL domain"/>
    <property type="match status" value="1"/>
</dbReference>
<dbReference type="InterPro" id="IPR000014">
    <property type="entry name" value="PAS"/>
</dbReference>
<dbReference type="SUPFAM" id="SSF55073">
    <property type="entry name" value="Nucleotide cyclase"/>
    <property type="match status" value="1"/>
</dbReference>
<dbReference type="InterPro" id="IPR035965">
    <property type="entry name" value="PAS-like_dom_sf"/>
</dbReference>
<dbReference type="CDD" id="cd01948">
    <property type="entry name" value="EAL"/>
    <property type="match status" value="1"/>
</dbReference>
<protein>
    <submittedName>
        <fullName evidence="5">Putative diguanylate cyclase/phosphodiesterase with PAS/PAC and GAF sensor(S)</fullName>
    </submittedName>
</protein>
<dbReference type="InterPro" id="IPR000700">
    <property type="entry name" value="PAS-assoc_C"/>
</dbReference>
<dbReference type="STRING" id="1162668.LFE_0437"/>
<dbReference type="eggNOG" id="COG5001">
    <property type="taxonomic scope" value="Bacteria"/>
</dbReference>
<dbReference type="SUPFAM" id="SSF55781">
    <property type="entry name" value="GAF domain-like"/>
    <property type="match status" value="2"/>
</dbReference>
<dbReference type="Pfam" id="PF00990">
    <property type="entry name" value="GGDEF"/>
    <property type="match status" value="1"/>
</dbReference>
<reference evidence="6" key="2">
    <citation type="submission" date="2012-03" db="EMBL/GenBank/DDBJ databases">
        <title>The complete genome sequence of the pioneer microbe on fresh volcanic deposit, Leptospirillum ferrooxidans strain C2-3.</title>
        <authorList>
            <person name="Fujimura R."/>
            <person name="Sato Y."/>
            <person name="Nishizawa T."/>
            <person name="Nanba K."/>
            <person name="Oshima K."/>
            <person name="Hattori M."/>
            <person name="Kamijo T."/>
            <person name="Ohta H."/>
        </authorList>
    </citation>
    <scope>NUCLEOTIDE SEQUENCE [LARGE SCALE GENOMIC DNA]</scope>
    <source>
        <strain evidence="6">C2-3</strain>
    </source>
</reference>
<dbReference type="Gene3D" id="3.30.450.40">
    <property type="match status" value="2"/>
</dbReference>
<dbReference type="SMART" id="SM00065">
    <property type="entry name" value="GAF"/>
    <property type="match status" value="1"/>
</dbReference>
<keyword evidence="6" id="KW-1185">Reference proteome</keyword>
<feature type="domain" description="PAS" evidence="1">
    <location>
        <begin position="748"/>
        <end position="805"/>
    </location>
</feature>
<feature type="domain" description="PAC" evidence="2">
    <location>
        <begin position="826"/>
        <end position="879"/>
    </location>
</feature>
<dbReference type="SMART" id="SM00267">
    <property type="entry name" value="GGDEF"/>
    <property type="match status" value="1"/>
</dbReference>
<dbReference type="PROSITE" id="PS50887">
    <property type="entry name" value="GGDEF"/>
    <property type="match status" value="1"/>
</dbReference>
<dbReference type="PROSITE" id="PS50113">
    <property type="entry name" value="PAC"/>
    <property type="match status" value="1"/>
</dbReference>
<dbReference type="Proteomes" id="UP000007382">
    <property type="component" value="Chromosome"/>
</dbReference>
<evidence type="ECO:0000259" key="2">
    <source>
        <dbReference type="PROSITE" id="PS50113"/>
    </source>
</evidence>
<organism evidence="5 6">
    <name type="scientific">Leptospirillum ferrooxidans (strain C2-3)</name>
    <dbReference type="NCBI Taxonomy" id="1162668"/>
    <lineage>
        <taxon>Bacteria</taxon>
        <taxon>Pseudomonadati</taxon>
        <taxon>Nitrospirota</taxon>
        <taxon>Nitrospiria</taxon>
        <taxon>Nitrospirales</taxon>
        <taxon>Nitrospiraceae</taxon>
        <taxon>Leptospirillum</taxon>
    </lineage>
</organism>
<dbReference type="OrthoDB" id="8553030at2"/>
<dbReference type="InterPro" id="IPR001633">
    <property type="entry name" value="EAL_dom"/>
</dbReference>
<dbReference type="SUPFAM" id="SSF55785">
    <property type="entry name" value="PYP-like sensor domain (PAS domain)"/>
    <property type="match status" value="1"/>
</dbReference>
<dbReference type="InterPro" id="IPR000160">
    <property type="entry name" value="GGDEF_dom"/>
</dbReference>
<evidence type="ECO:0000259" key="4">
    <source>
        <dbReference type="PROSITE" id="PS50887"/>
    </source>
</evidence>
<feature type="domain" description="EAL" evidence="3">
    <location>
        <begin position="1056"/>
        <end position="1310"/>
    </location>
</feature>
<dbReference type="InterPro" id="IPR043128">
    <property type="entry name" value="Rev_trsase/Diguanyl_cyclase"/>
</dbReference>
<dbReference type="InterPro" id="IPR029787">
    <property type="entry name" value="Nucleotide_cyclase"/>
</dbReference>
<reference evidence="5 6" key="1">
    <citation type="journal article" date="2012" name="J. Bacteriol.">
        <title>Complete Genome Sequence of Leptospirillum ferrooxidans Strain C2-3, Isolated from a Fresh Volcanic Ash Deposit on the Island of Miyake, Japan.</title>
        <authorList>
            <person name="Fujimura R."/>
            <person name="Sato Y."/>
            <person name="Nishizawa T."/>
            <person name="Oshima K."/>
            <person name="Kim S.-W."/>
            <person name="Hattori M."/>
            <person name="Kamijo T."/>
            <person name="Ohta H."/>
        </authorList>
    </citation>
    <scope>NUCLEOTIDE SEQUENCE [LARGE SCALE GENOMIC DNA]</scope>
    <source>
        <strain evidence="5 6">C2-3</strain>
    </source>
</reference>
<dbReference type="SMART" id="SM00052">
    <property type="entry name" value="EAL"/>
    <property type="match status" value="1"/>
</dbReference>
<dbReference type="NCBIfam" id="TIGR00254">
    <property type="entry name" value="GGDEF"/>
    <property type="match status" value="1"/>
</dbReference>
<dbReference type="CDD" id="cd00130">
    <property type="entry name" value="PAS"/>
    <property type="match status" value="1"/>
</dbReference>
<dbReference type="SUPFAM" id="SSF141868">
    <property type="entry name" value="EAL domain-like"/>
    <property type="match status" value="1"/>
</dbReference>
<dbReference type="Pfam" id="PF08448">
    <property type="entry name" value="PAS_4"/>
    <property type="match status" value="1"/>
</dbReference>
<evidence type="ECO:0000313" key="6">
    <source>
        <dbReference type="Proteomes" id="UP000007382"/>
    </source>
</evidence>
<dbReference type="PANTHER" id="PTHR44757:SF2">
    <property type="entry name" value="BIOFILM ARCHITECTURE MAINTENANCE PROTEIN MBAA"/>
    <property type="match status" value="1"/>
</dbReference>
<dbReference type="Pfam" id="PF00563">
    <property type="entry name" value="EAL"/>
    <property type="match status" value="1"/>
</dbReference>
<name>I0ILK9_LEPFC</name>
<dbReference type="KEGG" id="lfc:LFE_0437"/>
<dbReference type="Gene3D" id="3.30.70.270">
    <property type="match status" value="1"/>
</dbReference>
<accession>I0ILK9</accession>
<evidence type="ECO:0000313" key="5">
    <source>
        <dbReference type="EMBL" id="BAM06158.1"/>
    </source>
</evidence>
<gene>
    <name evidence="5" type="ordered locus">LFE_0437</name>
</gene>
<dbReference type="PATRIC" id="fig|1162668.3.peg.509"/>
<dbReference type="RefSeq" id="WP_014448651.1">
    <property type="nucleotide sequence ID" value="NC_017094.1"/>
</dbReference>
<dbReference type="PROSITE" id="PS50112">
    <property type="entry name" value="PAS"/>
    <property type="match status" value="1"/>
</dbReference>
<dbReference type="InterPro" id="IPR052155">
    <property type="entry name" value="Biofilm_reg_signaling"/>
</dbReference>